<keyword evidence="1" id="KW-0732">Signal</keyword>
<name>A0A180GYY6_PUCT1</name>
<protein>
    <recommendedName>
        <fullName evidence="5">Cyanovirin-N domain-containing protein</fullName>
    </recommendedName>
</protein>
<feature type="chain" id="PRO_5008110448" description="Cyanovirin-N domain-containing protein" evidence="1">
    <location>
        <begin position="24"/>
        <end position="127"/>
    </location>
</feature>
<evidence type="ECO:0008006" key="5">
    <source>
        <dbReference type="Google" id="ProtNLM"/>
    </source>
</evidence>
<reference evidence="3" key="4">
    <citation type="submission" date="2025-05" db="UniProtKB">
        <authorList>
            <consortium name="EnsemblFungi"/>
        </authorList>
    </citation>
    <scope>IDENTIFICATION</scope>
    <source>
        <strain evidence="3">isolate 1-1 / race 1 (BBBD)</strain>
    </source>
</reference>
<dbReference type="EnsemblFungi" id="PTTG_25944-t43_1">
    <property type="protein sequence ID" value="PTTG_25944-t43_1-p1"/>
    <property type="gene ID" value="PTTG_25944"/>
</dbReference>
<evidence type="ECO:0000256" key="1">
    <source>
        <dbReference type="SAM" id="SignalP"/>
    </source>
</evidence>
<dbReference type="Proteomes" id="UP000005240">
    <property type="component" value="Unassembled WGS sequence"/>
</dbReference>
<dbReference type="EMBL" id="ADAS02000011">
    <property type="protein sequence ID" value="OAV97721.1"/>
    <property type="molecule type" value="Genomic_DNA"/>
</dbReference>
<reference evidence="2" key="2">
    <citation type="submission" date="2016-05" db="EMBL/GenBank/DDBJ databases">
        <title>Comparative analysis highlights variable genome content of wheat rusts and divergence of the mating loci.</title>
        <authorList>
            <person name="Cuomo C.A."/>
            <person name="Bakkeren G."/>
            <person name="Szabo L."/>
            <person name="Khalil H."/>
            <person name="Joly D."/>
            <person name="Goldberg J."/>
            <person name="Young S."/>
            <person name="Zeng Q."/>
            <person name="Fellers J."/>
        </authorList>
    </citation>
    <scope>NUCLEOTIDE SEQUENCE [LARGE SCALE GENOMIC DNA]</scope>
    <source>
        <strain evidence="2">1-1 BBBD Race 1</strain>
    </source>
</reference>
<reference evidence="2" key="1">
    <citation type="submission" date="2009-11" db="EMBL/GenBank/DDBJ databases">
        <authorList>
            <consortium name="The Broad Institute Genome Sequencing Platform"/>
            <person name="Ward D."/>
            <person name="Feldgarden M."/>
            <person name="Earl A."/>
            <person name="Young S.K."/>
            <person name="Zeng Q."/>
            <person name="Koehrsen M."/>
            <person name="Alvarado L."/>
            <person name="Berlin A."/>
            <person name="Bochicchio J."/>
            <person name="Borenstein D."/>
            <person name="Chapman S.B."/>
            <person name="Chen Z."/>
            <person name="Engels R."/>
            <person name="Freedman E."/>
            <person name="Gellesch M."/>
            <person name="Goldberg J."/>
            <person name="Griggs A."/>
            <person name="Gujja S."/>
            <person name="Heilman E."/>
            <person name="Heiman D."/>
            <person name="Hepburn T."/>
            <person name="Howarth C."/>
            <person name="Jen D."/>
            <person name="Larson L."/>
            <person name="Lewis B."/>
            <person name="Mehta T."/>
            <person name="Park D."/>
            <person name="Pearson M."/>
            <person name="Roberts A."/>
            <person name="Saif S."/>
            <person name="Shea T."/>
            <person name="Shenoy N."/>
            <person name="Sisk P."/>
            <person name="Stolte C."/>
            <person name="Sykes S."/>
            <person name="Thomson T."/>
            <person name="Walk T."/>
            <person name="White J."/>
            <person name="Yandava C."/>
            <person name="Izard J."/>
            <person name="Baranova O.V."/>
            <person name="Blanton J.M."/>
            <person name="Tanner A.C."/>
            <person name="Dewhirst F.E."/>
            <person name="Haas B."/>
            <person name="Nusbaum C."/>
            <person name="Birren B."/>
        </authorList>
    </citation>
    <scope>NUCLEOTIDE SEQUENCE [LARGE SCALE GENOMIC DNA]</scope>
    <source>
        <strain evidence="2">1-1 BBBD Race 1</strain>
    </source>
</reference>
<organism evidence="2">
    <name type="scientific">Puccinia triticina (isolate 1-1 / race 1 (BBBD))</name>
    <name type="common">Brown leaf rust fungus</name>
    <dbReference type="NCBI Taxonomy" id="630390"/>
    <lineage>
        <taxon>Eukaryota</taxon>
        <taxon>Fungi</taxon>
        <taxon>Dikarya</taxon>
        <taxon>Basidiomycota</taxon>
        <taxon>Pucciniomycotina</taxon>
        <taxon>Pucciniomycetes</taxon>
        <taxon>Pucciniales</taxon>
        <taxon>Pucciniaceae</taxon>
        <taxon>Puccinia</taxon>
    </lineage>
</organism>
<dbReference type="AlphaFoldDB" id="A0A180GYY6"/>
<proteinExistence type="predicted"/>
<accession>A0A180GYY6</accession>
<keyword evidence="4" id="KW-1185">Reference proteome</keyword>
<evidence type="ECO:0000313" key="3">
    <source>
        <dbReference type="EnsemblFungi" id="PTTG_25944-t43_1-p1"/>
    </source>
</evidence>
<dbReference type="VEuPathDB" id="FungiDB:PTTG_25944"/>
<evidence type="ECO:0000313" key="4">
    <source>
        <dbReference type="Proteomes" id="UP000005240"/>
    </source>
</evidence>
<gene>
    <name evidence="2" type="ORF">PTTG_25944</name>
</gene>
<sequence>MKLSTFPLILALVLFLSANTCRGMQKQPGDWKWVCAGCNDRSARPTKATEGLQDIIETCGAPGKLDPNQICLSDRKKRGVQCSKDDCGVISLVNRRGAGLGCNCAYSRVYDGPTTSVNSGLSLGRST</sequence>
<reference evidence="3 4" key="3">
    <citation type="journal article" date="2017" name="G3 (Bethesda)">
        <title>Comparative analysis highlights variable genome content of wheat rusts and divergence of the mating loci.</title>
        <authorList>
            <person name="Cuomo C.A."/>
            <person name="Bakkeren G."/>
            <person name="Khalil H.B."/>
            <person name="Panwar V."/>
            <person name="Joly D."/>
            <person name="Linning R."/>
            <person name="Sakthikumar S."/>
            <person name="Song X."/>
            <person name="Adiconis X."/>
            <person name="Fan L."/>
            <person name="Goldberg J.M."/>
            <person name="Levin J.Z."/>
            <person name="Young S."/>
            <person name="Zeng Q."/>
            <person name="Anikster Y."/>
            <person name="Bruce M."/>
            <person name="Wang M."/>
            <person name="Yin C."/>
            <person name="McCallum B."/>
            <person name="Szabo L.J."/>
            <person name="Hulbert S."/>
            <person name="Chen X."/>
            <person name="Fellers J.P."/>
        </authorList>
    </citation>
    <scope>NUCLEOTIDE SEQUENCE</scope>
    <source>
        <strain evidence="3">isolate 1-1 / race 1 (BBBD)</strain>
        <strain evidence="4">Isolate 1-1 / race 1 (BBBD)</strain>
    </source>
</reference>
<evidence type="ECO:0000313" key="2">
    <source>
        <dbReference type="EMBL" id="OAV97721.1"/>
    </source>
</evidence>
<feature type="signal peptide" evidence="1">
    <location>
        <begin position="1"/>
        <end position="23"/>
    </location>
</feature>